<gene>
    <name evidence="4" type="ORF">EZJ44_02200</name>
</gene>
<dbReference type="Gene3D" id="3.40.50.150">
    <property type="entry name" value="Vaccinia Virus protein VP39"/>
    <property type="match status" value="1"/>
</dbReference>
<keyword evidence="1 4" id="KW-0489">Methyltransferase</keyword>
<dbReference type="InterPro" id="IPR046977">
    <property type="entry name" value="RsmC/RlmG"/>
</dbReference>
<keyword evidence="5" id="KW-1185">Reference proteome</keyword>
<dbReference type="AlphaFoldDB" id="A0A4Q9V0Z4"/>
<dbReference type="PANTHER" id="PTHR47816:SF4">
    <property type="entry name" value="RIBOSOMAL RNA SMALL SUBUNIT METHYLTRANSFERASE C"/>
    <property type="match status" value="1"/>
</dbReference>
<dbReference type="Pfam" id="PF05175">
    <property type="entry name" value="MTS"/>
    <property type="match status" value="1"/>
</dbReference>
<name>A0A4Q9V0Z4_9ACTO</name>
<organism evidence="4 5">
    <name type="scientific">Arcanobacterium bovis</name>
    <dbReference type="NCBI Taxonomy" id="2529275"/>
    <lineage>
        <taxon>Bacteria</taxon>
        <taxon>Bacillati</taxon>
        <taxon>Actinomycetota</taxon>
        <taxon>Actinomycetes</taxon>
        <taxon>Actinomycetales</taxon>
        <taxon>Actinomycetaceae</taxon>
        <taxon>Arcanobacterium</taxon>
    </lineage>
</organism>
<keyword evidence="2 4" id="KW-0808">Transferase</keyword>
<accession>A0A4Q9V0Z4</accession>
<dbReference type="InterPro" id="IPR007848">
    <property type="entry name" value="Small_mtfrase_dom"/>
</dbReference>
<evidence type="ECO:0000256" key="1">
    <source>
        <dbReference type="ARBA" id="ARBA00022603"/>
    </source>
</evidence>
<dbReference type="RefSeq" id="WP_131279701.1">
    <property type="nucleotide sequence ID" value="NZ_JBHSLR010000009.1"/>
</dbReference>
<evidence type="ECO:0000256" key="2">
    <source>
        <dbReference type="ARBA" id="ARBA00022679"/>
    </source>
</evidence>
<feature type="domain" description="Methyltransferase small" evidence="3">
    <location>
        <begin position="28"/>
        <end position="200"/>
    </location>
</feature>
<dbReference type="SUPFAM" id="SSF53335">
    <property type="entry name" value="S-adenosyl-L-methionine-dependent methyltransferases"/>
    <property type="match status" value="1"/>
</dbReference>
<dbReference type="PANTHER" id="PTHR47816">
    <property type="entry name" value="RIBOSOMAL RNA SMALL SUBUNIT METHYLTRANSFERASE C"/>
    <property type="match status" value="1"/>
</dbReference>
<dbReference type="Proteomes" id="UP000293036">
    <property type="component" value="Unassembled WGS sequence"/>
</dbReference>
<evidence type="ECO:0000313" key="5">
    <source>
        <dbReference type="Proteomes" id="UP000293036"/>
    </source>
</evidence>
<dbReference type="CDD" id="cd02440">
    <property type="entry name" value="AdoMet_MTases"/>
    <property type="match status" value="1"/>
</dbReference>
<dbReference type="GO" id="GO:0008757">
    <property type="term" value="F:S-adenosylmethionine-dependent methyltransferase activity"/>
    <property type="evidence" value="ECO:0007669"/>
    <property type="project" value="InterPro"/>
</dbReference>
<protein>
    <submittedName>
        <fullName evidence="4">Methyltransferase domain-containing protein</fullName>
    </submittedName>
</protein>
<evidence type="ECO:0000259" key="3">
    <source>
        <dbReference type="Pfam" id="PF05175"/>
    </source>
</evidence>
<dbReference type="InterPro" id="IPR029063">
    <property type="entry name" value="SAM-dependent_MTases_sf"/>
</dbReference>
<sequence>MNDHYFSTQPSTAGNDHQFDLAIRGRNYQIRTQDGVFSAHGLDKGSAVFLSKVPQPDLGPHSLAVDLGCGWGPITLALASEAPHSTVLGVDVNERSMNLARENADQAQLSNVTIEESTAALSRLRQEGRTIDLLWSNPPIRIGKAELHQLLSNWFALLSSDGVAYIVVQKNLGADSLARWITEQGYTVQKVGSAKGFRVFEIRRSFIDAE</sequence>
<comment type="caution">
    <text evidence="4">The sequence shown here is derived from an EMBL/GenBank/DDBJ whole genome shotgun (WGS) entry which is preliminary data.</text>
</comment>
<reference evidence="4 5" key="1">
    <citation type="submission" date="2019-02" db="EMBL/GenBank/DDBJ databases">
        <title>Arcanobacterium bovis sp. nov., isolated from the milk of a cow with mastitis.</title>
        <authorList>
            <person name="Sammra O."/>
            <person name="Foster G."/>
            <person name="Hassan A."/>
            <person name="Alssahen M."/>
            <person name="Laemmler C."/>
            <person name="Borowiak M."/>
            <person name="Malorny B."/>
            <person name="Abdulmawjood A."/>
        </authorList>
    </citation>
    <scope>NUCLEOTIDE SEQUENCE [LARGE SCALE GENOMIC DNA]</scope>
    <source>
        <strain evidence="4 5">C605018/01/1</strain>
    </source>
</reference>
<dbReference type="EMBL" id="SJDT01000002">
    <property type="protein sequence ID" value="TBW22746.1"/>
    <property type="molecule type" value="Genomic_DNA"/>
</dbReference>
<dbReference type="OrthoDB" id="9764961at2"/>
<evidence type="ECO:0000313" key="4">
    <source>
        <dbReference type="EMBL" id="TBW22746.1"/>
    </source>
</evidence>
<dbReference type="GO" id="GO:0032259">
    <property type="term" value="P:methylation"/>
    <property type="evidence" value="ECO:0007669"/>
    <property type="project" value="UniProtKB-KW"/>
</dbReference>
<proteinExistence type="predicted"/>